<accession>A0ABZ2ZCG7</accession>
<evidence type="ECO:0000313" key="2">
    <source>
        <dbReference type="Proteomes" id="UP001472074"/>
    </source>
</evidence>
<dbReference type="RefSeq" id="WP_175502199.1">
    <property type="nucleotide sequence ID" value="NZ_CP151651.1"/>
</dbReference>
<dbReference type="Proteomes" id="UP001472074">
    <property type="component" value="Chromosome"/>
</dbReference>
<keyword evidence="2" id="KW-1185">Reference proteome</keyword>
<evidence type="ECO:0008006" key="3">
    <source>
        <dbReference type="Google" id="ProtNLM"/>
    </source>
</evidence>
<dbReference type="EMBL" id="CP151651">
    <property type="protein sequence ID" value="WZP05436.1"/>
    <property type="molecule type" value="Genomic_DNA"/>
</dbReference>
<organism evidence="1 2">
    <name type="scientific">Cytobacillus pseudoceanisediminis</name>
    <dbReference type="NCBI Taxonomy" id="3051614"/>
    <lineage>
        <taxon>Bacteria</taxon>
        <taxon>Bacillati</taxon>
        <taxon>Bacillota</taxon>
        <taxon>Bacilli</taxon>
        <taxon>Bacillales</taxon>
        <taxon>Bacillaceae</taxon>
        <taxon>Cytobacillus</taxon>
    </lineage>
</organism>
<gene>
    <name evidence="1" type="ORF">AADC60_15135</name>
</gene>
<sequence>MSEINKVIPNAERMKEVGAAVGEAGKALGDAIRKHPEKALGIGGGFIS</sequence>
<name>A0ABZ2ZCG7_9BACI</name>
<reference evidence="1 2" key="1">
    <citation type="submission" date="2024-04" db="EMBL/GenBank/DDBJ databases">
        <title>Screening of coral probiotics and analysis of their probiotic properties.</title>
        <authorList>
            <person name="Wang S."/>
        </authorList>
    </citation>
    <scope>NUCLEOTIDE SEQUENCE [LARGE SCALE GENOMIC DNA]</scope>
    <source>
        <strain evidence="1 2">GXU-Z9</strain>
    </source>
</reference>
<protein>
    <recommendedName>
        <fullName evidence="3">Phage tail tape measure protein</fullName>
    </recommendedName>
</protein>
<evidence type="ECO:0000313" key="1">
    <source>
        <dbReference type="EMBL" id="WZP05436.1"/>
    </source>
</evidence>
<proteinExistence type="predicted"/>